<evidence type="ECO:0000256" key="3">
    <source>
        <dbReference type="ARBA" id="ARBA00022490"/>
    </source>
</evidence>
<dbReference type="GO" id="GO:0005737">
    <property type="term" value="C:cytoplasm"/>
    <property type="evidence" value="ECO:0007669"/>
    <property type="project" value="UniProtKB-SubCell"/>
</dbReference>
<dbReference type="PATRIC" id="fig|1719120.3.peg.4097"/>
<dbReference type="AlphaFoldDB" id="A0A0P8DVV3"/>
<sequence length="230" mass="25259">MPFLPDFFPADTSRESLLAAQKLVSEQVIIRDDFGELHLIGGADQAFIDERIISCIVVLDYVSLELIDCVFSIQAVNYPYIPTFLSFREGPSIVSAFNKLKTKPDILMVDGAGINHPRRVGIATHIGVALDVPTIGITKKILCGSGEEPSSAGEATSLIYKGRDVGWLLKSQKRSRPIVVAPGHRVSLESSLSIVKACIRSHKLPEPTRLAHNYVTEFKRNISISSDIIF</sequence>
<comment type="caution">
    <text evidence="8">The sequence shown here is derived from an EMBL/GenBank/DDBJ whole genome shotgun (WGS) entry which is preliminary data.</text>
</comment>
<dbReference type="EC" id="3.1.21.7" evidence="7"/>
<comment type="catalytic activity">
    <reaction evidence="1 7">
        <text>Endonucleolytic cleavage at apurinic or apyrimidinic sites to products with a 5'-phosphate.</text>
        <dbReference type="EC" id="3.1.21.7"/>
    </reaction>
</comment>
<dbReference type="GO" id="GO:0043737">
    <property type="term" value="F:deoxyribonuclease V activity"/>
    <property type="evidence" value="ECO:0007669"/>
    <property type="project" value="UniProtKB-UniRule"/>
</dbReference>
<feature type="site" description="Interaction with target DNA" evidence="7">
    <location>
        <position position="80"/>
    </location>
</feature>
<organism evidence="8 9">
    <name type="scientific">Candidatus Methanoperedens nitratireducens</name>
    <dbReference type="NCBI Taxonomy" id="1392998"/>
    <lineage>
        <taxon>Archaea</taxon>
        <taxon>Methanobacteriati</taxon>
        <taxon>Methanobacteriota</taxon>
        <taxon>Stenosarchaea group</taxon>
        <taxon>Methanomicrobia</taxon>
        <taxon>Methanosarcinales</taxon>
        <taxon>ANME-2 cluster</taxon>
        <taxon>Candidatus Methanoperedentaceae</taxon>
        <taxon>Candidatus Methanoperedens</taxon>
    </lineage>
</organism>
<keyword evidence="7" id="KW-0479">Metal-binding</keyword>
<dbReference type="GO" id="GO:0006281">
    <property type="term" value="P:DNA repair"/>
    <property type="evidence" value="ECO:0007669"/>
    <property type="project" value="UniProtKB-UniRule"/>
</dbReference>
<evidence type="ECO:0000313" key="8">
    <source>
        <dbReference type="EMBL" id="KPQ41681.1"/>
    </source>
</evidence>
<name>A0A0P8DVV3_9EURY</name>
<evidence type="ECO:0000256" key="6">
    <source>
        <dbReference type="ARBA" id="ARBA00022801"/>
    </source>
</evidence>
<gene>
    <name evidence="7 8" type="primary">nfi</name>
    <name evidence="8" type="ORF">MPEBLZ_03769</name>
</gene>
<dbReference type="GO" id="GO:0003727">
    <property type="term" value="F:single-stranded RNA binding"/>
    <property type="evidence" value="ECO:0007669"/>
    <property type="project" value="TreeGrafter"/>
</dbReference>
<keyword evidence="4 7" id="KW-0540">Nuclease</keyword>
<proteinExistence type="inferred from homology"/>
<keyword evidence="6 7" id="KW-0378">Hydrolase</keyword>
<dbReference type="CDD" id="cd06559">
    <property type="entry name" value="Endonuclease_V"/>
    <property type="match status" value="1"/>
</dbReference>
<comment type="similarity">
    <text evidence="7">Belongs to the endonuclease V family.</text>
</comment>
<dbReference type="GO" id="GO:0016891">
    <property type="term" value="F:RNA endonuclease activity producing 5'-phosphomonoesters, hydrolytic mechanism"/>
    <property type="evidence" value="ECO:0007669"/>
    <property type="project" value="TreeGrafter"/>
</dbReference>
<comment type="subcellular location">
    <subcellularLocation>
        <location evidence="2 7">Cytoplasm</location>
    </subcellularLocation>
</comment>
<feature type="binding site" evidence="7">
    <location>
        <position position="110"/>
    </location>
    <ligand>
        <name>Mg(2+)</name>
        <dbReference type="ChEBI" id="CHEBI:18420"/>
    </ligand>
</feature>
<keyword evidence="5 7" id="KW-0255">Endonuclease</keyword>
<dbReference type="GO" id="GO:0000287">
    <property type="term" value="F:magnesium ion binding"/>
    <property type="evidence" value="ECO:0007669"/>
    <property type="project" value="UniProtKB-UniRule"/>
</dbReference>
<evidence type="ECO:0000256" key="7">
    <source>
        <dbReference type="HAMAP-Rule" id="MF_00801"/>
    </source>
</evidence>
<dbReference type="Gene3D" id="3.30.2170.10">
    <property type="entry name" value="archaeoglobus fulgidus dsm 4304 superfamily"/>
    <property type="match status" value="1"/>
</dbReference>
<dbReference type="Pfam" id="PF04493">
    <property type="entry name" value="Endonuclease_5"/>
    <property type="match status" value="1"/>
</dbReference>
<dbReference type="EMBL" id="LKCM01000313">
    <property type="protein sequence ID" value="KPQ41681.1"/>
    <property type="molecule type" value="Genomic_DNA"/>
</dbReference>
<comment type="function">
    <text evidence="7">DNA repair enzyme involved in the repair of deaminated bases. Selectively cleaves double-stranded DNA at the second phosphodiester bond 3' to a deoxyinosine leaving behind the intact lesion on the nicked DNA.</text>
</comment>
<evidence type="ECO:0000313" key="9">
    <source>
        <dbReference type="Proteomes" id="UP000050360"/>
    </source>
</evidence>
<keyword evidence="3 7" id="KW-0963">Cytoplasm</keyword>
<evidence type="ECO:0000256" key="5">
    <source>
        <dbReference type="ARBA" id="ARBA00022759"/>
    </source>
</evidence>
<reference evidence="8 9" key="1">
    <citation type="submission" date="2015-09" db="EMBL/GenBank/DDBJ databases">
        <title>A metagenomics-based metabolic model of nitrate-dependent anaerobic oxidation of methane by Methanoperedens-like archaea.</title>
        <authorList>
            <person name="Arshad A."/>
            <person name="Speth D.R."/>
            <person name="De Graaf R.M."/>
            <person name="Op Den Camp H.J."/>
            <person name="Jetten M.S."/>
            <person name="Welte C.U."/>
        </authorList>
    </citation>
    <scope>NUCLEOTIDE SEQUENCE [LARGE SCALE GENOMIC DNA]</scope>
</reference>
<keyword evidence="7" id="KW-0460">Magnesium</keyword>
<dbReference type="PANTHER" id="PTHR28511">
    <property type="entry name" value="ENDONUCLEASE V"/>
    <property type="match status" value="1"/>
</dbReference>
<dbReference type="HAMAP" id="MF_00801">
    <property type="entry name" value="Endonuclease_5"/>
    <property type="match status" value="1"/>
</dbReference>
<dbReference type="PANTHER" id="PTHR28511:SF1">
    <property type="entry name" value="ENDONUCLEASE V"/>
    <property type="match status" value="1"/>
</dbReference>
<evidence type="ECO:0000256" key="4">
    <source>
        <dbReference type="ARBA" id="ARBA00022722"/>
    </source>
</evidence>
<keyword evidence="7" id="KW-0234">DNA repair</keyword>
<evidence type="ECO:0000256" key="1">
    <source>
        <dbReference type="ARBA" id="ARBA00001835"/>
    </source>
</evidence>
<dbReference type="Proteomes" id="UP000050360">
    <property type="component" value="Unassembled WGS sequence"/>
</dbReference>
<feature type="binding site" evidence="7">
    <location>
        <position position="44"/>
    </location>
    <ligand>
        <name>Mg(2+)</name>
        <dbReference type="ChEBI" id="CHEBI:18420"/>
    </ligand>
</feature>
<dbReference type="NCBIfam" id="NF008629">
    <property type="entry name" value="PRK11617.1"/>
    <property type="match status" value="1"/>
</dbReference>
<protein>
    <recommendedName>
        <fullName evidence="7">Endonuclease V</fullName>
        <ecNumber evidence="7">3.1.21.7</ecNumber>
    </recommendedName>
    <alternativeName>
        <fullName evidence="7">Deoxyinosine 3'endonuclease</fullName>
    </alternativeName>
    <alternativeName>
        <fullName evidence="7">Deoxyribonuclease V</fullName>
        <shortName evidence="7">DNase V</shortName>
    </alternativeName>
</protein>
<keyword evidence="7" id="KW-0227">DNA damage</keyword>
<evidence type="ECO:0000256" key="2">
    <source>
        <dbReference type="ARBA" id="ARBA00004496"/>
    </source>
</evidence>
<accession>A0A0P8DVV3</accession>
<comment type="cofactor">
    <cofactor evidence="7">
        <name>Mg(2+)</name>
        <dbReference type="ChEBI" id="CHEBI:18420"/>
    </cofactor>
</comment>
<dbReference type="InterPro" id="IPR007581">
    <property type="entry name" value="Endonuclease-V"/>
</dbReference>